<reference evidence="6" key="1">
    <citation type="submission" date="2018-08" db="EMBL/GenBank/DDBJ databases">
        <title>Draft genome sequence of azole-resistant Aspergillus thermomutatus (Neosartorya pseudofischeri) strain HMR AF 39, isolated from a human nasal aspirate.</title>
        <authorList>
            <person name="Parent-Michaud M."/>
            <person name="Dufresne P.J."/>
            <person name="Fournier E."/>
            <person name="Martineau C."/>
            <person name="Moreira S."/>
            <person name="Perkins V."/>
            <person name="De Repentigny L."/>
            <person name="Dufresne S.F."/>
        </authorList>
    </citation>
    <scope>NUCLEOTIDE SEQUENCE [LARGE SCALE GENOMIC DNA]</scope>
    <source>
        <strain evidence="6">HMR AF 39</strain>
    </source>
</reference>
<feature type="transmembrane region" description="Helical" evidence="4">
    <location>
        <begin position="189"/>
        <end position="213"/>
    </location>
</feature>
<comment type="caution">
    <text evidence="6">The sequence shown here is derived from an EMBL/GenBank/DDBJ whole genome shotgun (WGS) entry which is preliminary data.</text>
</comment>
<evidence type="ECO:0000256" key="3">
    <source>
        <dbReference type="SAM" id="MobiDB-lite"/>
    </source>
</evidence>
<dbReference type="Pfam" id="PF07690">
    <property type="entry name" value="MFS_1"/>
    <property type="match status" value="1"/>
</dbReference>
<feature type="transmembrane region" description="Helical" evidence="4">
    <location>
        <begin position="100"/>
        <end position="116"/>
    </location>
</feature>
<feature type="transmembrane region" description="Helical" evidence="4">
    <location>
        <begin position="157"/>
        <end position="177"/>
    </location>
</feature>
<evidence type="ECO:0000256" key="2">
    <source>
        <dbReference type="ARBA" id="ARBA00006727"/>
    </source>
</evidence>
<gene>
    <name evidence="6" type="ORF">CDV56_103340</name>
</gene>
<name>A0A397HTG5_ASPTH</name>
<accession>A0A397HTG5</accession>
<protein>
    <recommendedName>
        <fullName evidence="5">Major facilitator superfamily (MFS) profile domain-containing protein</fullName>
    </recommendedName>
</protein>
<dbReference type="CDD" id="cd17352">
    <property type="entry name" value="MFS_MCT_SLC16"/>
    <property type="match status" value="1"/>
</dbReference>
<dbReference type="VEuPathDB" id="FungiDB:CDV56_103340"/>
<keyword evidence="4" id="KW-1133">Transmembrane helix</keyword>
<feature type="transmembrane region" description="Helical" evidence="4">
    <location>
        <begin position="359"/>
        <end position="377"/>
    </location>
</feature>
<evidence type="ECO:0000256" key="4">
    <source>
        <dbReference type="SAM" id="Phobius"/>
    </source>
</evidence>
<dbReference type="PROSITE" id="PS50850">
    <property type="entry name" value="MFS"/>
    <property type="match status" value="1"/>
</dbReference>
<feature type="transmembrane region" description="Helical" evidence="4">
    <location>
        <begin position="298"/>
        <end position="317"/>
    </location>
</feature>
<evidence type="ECO:0000313" key="6">
    <source>
        <dbReference type="EMBL" id="RHZ64423.1"/>
    </source>
</evidence>
<dbReference type="GO" id="GO:0016020">
    <property type="term" value="C:membrane"/>
    <property type="evidence" value="ECO:0007669"/>
    <property type="project" value="UniProtKB-SubCell"/>
</dbReference>
<comment type="subcellular location">
    <subcellularLocation>
        <location evidence="1">Membrane</location>
        <topology evidence="1">Multi-pass membrane protein</topology>
    </subcellularLocation>
</comment>
<feature type="transmembrane region" description="Helical" evidence="4">
    <location>
        <begin position="389"/>
        <end position="409"/>
    </location>
</feature>
<dbReference type="OrthoDB" id="6499973at2759"/>
<evidence type="ECO:0000256" key="1">
    <source>
        <dbReference type="ARBA" id="ARBA00004141"/>
    </source>
</evidence>
<dbReference type="InterPro" id="IPR020846">
    <property type="entry name" value="MFS_dom"/>
</dbReference>
<keyword evidence="4" id="KW-0812">Transmembrane</keyword>
<evidence type="ECO:0000313" key="7">
    <source>
        <dbReference type="Proteomes" id="UP000215305"/>
    </source>
</evidence>
<evidence type="ECO:0000259" key="5">
    <source>
        <dbReference type="PROSITE" id="PS50850"/>
    </source>
</evidence>
<dbReference type="GO" id="GO:0022857">
    <property type="term" value="F:transmembrane transporter activity"/>
    <property type="evidence" value="ECO:0007669"/>
    <property type="project" value="InterPro"/>
</dbReference>
<dbReference type="PANTHER" id="PTHR11360">
    <property type="entry name" value="MONOCARBOXYLATE TRANSPORTER"/>
    <property type="match status" value="1"/>
</dbReference>
<keyword evidence="7" id="KW-1185">Reference proteome</keyword>
<dbReference type="GeneID" id="38125314"/>
<feature type="transmembrane region" description="Helical" evidence="4">
    <location>
        <begin position="122"/>
        <end position="148"/>
    </location>
</feature>
<feature type="transmembrane region" description="Helical" evidence="4">
    <location>
        <begin position="233"/>
        <end position="255"/>
    </location>
</feature>
<dbReference type="RefSeq" id="XP_026617472.1">
    <property type="nucleotide sequence ID" value="XM_026756959.1"/>
</dbReference>
<dbReference type="PANTHER" id="PTHR11360:SF230">
    <property type="entry name" value="MONOCARBOXYLATE TRANSPORTER, PUTATIVE (AFU_ORTHOLOGUE AFUA_2G12790)-RELATED"/>
    <property type="match status" value="1"/>
</dbReference>
<organism evidence="6 7">
    <name type="scientific">Aspergillus thermomutatus</name>
    <name type="common">Neosartorya pseudofischeri</name>
    <dbReference type="NCBI Taxonomy" id="41047"/>
    <lineage>
        <taxon>Eukaryota</taxon>
        <taxon>Fungi</taxon>
        <taxon>Dikarya</taxon>
        <taxon>Ascomycota</taxon>
        <taxon>Pezizomycotina</taxon>
        <taxon>Eurotiomycetes</taxon>
        <taxon>Eurotiomycetidae</taxon>
        <taxon>Eurotiales</taxon>
        <taxon>Aspergillaceae</taxon>
        <taxon>Aspergillus</taxon>
        <taxon>Aspergillus subgen. Fumigati</taxon>
    </lineage>
</organism>
<dbReference type="InterPro" id="IPR011701">
    <property type="entry name" value="MFS"/>
</dbReference>
<dbReference type="AlphaFoldDB" id="A0A397HTG5"/>
<keyword evidence="4" id="KW-0472">Membrane</keyword>
<dbReference type="EMBL" id="NKHU02000023">
    <property type="protein sequence ID" value="RHZ64423.1"/>
    <property type="molecule type" value="Genomic_DNA"/>
</dbReference>
<proteinExistence type="inferred from homology"/>
<feature type="region of interest" description="Disordered" evidence="3">
    <location>
        <begin position="731"/>
        <end position="758"/>
    </location>
</feature>
<sequence length="811" mass="88227">MQQSGSAVQDGDMQTEGRVSWAYPEGGWEAWTCLLGSFLMMFPSFGFQTAVGSVQDYISTNQLAKYSVRDVGWITAILVYLTLFLGVQVGPLFDRYGPRILLVGGSLANIASYLLLAQCRAYWHFVLCLSVLGGISSAVITTVSIAVLSHWFNRRRALASGICMGGSSAGGAIIPLLLRKLFPQLGWTWAIRTIAFMAVVCYTVGITMVKGRLPTGHRSRATVDLGAFRSPRLCFLAVAVFSFEFIIFGCAALLPTYVRYAGFPLDVQFYSLTLLNSMSFLGRVLPGLAADQLGRFNILLALVVMTLLVMSTAWLPFGSRDQATLYAVVAVFGFGSGGWLSLAPVCAGQLCRTEEYGRFYGTIYSVAAFGVLLTVPVGGELLQSTTPQVLIGFYSAVLMVGLGPMAPAFSCRRLPHLLRSFATGACKHQQFVRRECFTPCEGYSPSGGKCSRCAKMHQSRLSFPATALPLARRVVLLSCAADRSPAATNAASLAAVVAAARAFKARVRADGGPLPRGTDDEVDTMAAAIAKSVDRGDRGFGDFWWKTTPGIWNMMPMTRLAKAEEGTTIDQFITIHNRKQASKSLPQSYLIRDKKKKASAVPETRISRPRAAKADIGSRYREESNEAIMNVHLVLLIQELINLRRSSSLECTITRVRFVPKFGTNSFTSIVNGVCTLNKPQTTLGDNLEVKPIVRYAKVVPVQMQETAEAIGWLKQQSGAVPRKDEILQEHGKGKRRLSHVEEDVAPSGGVSTSTLPFNDDKKSDAIKGGNLDAEIDALLDNETNNDEIEVIGDDDLIASPDDIDEEDFVI</sequence>
<dbReference type="Gene3D" id="1.20.1250.20">
    <property type="entry name" value="MFS general substrate transporter like domains"/>
    <property type="match status" value="1"/>
</dbReference>
<dbReference type="InterPro" id="IPR050327">
    <property type="entry name" value="Proton-linked_MCT"/>
</dbReference>
<feature type="transmembrane region" description="Helical" evidence="4">
    <location>
        <begin position="71"/>
        <end position="93"/>
    </location>
</feature>
<feature type="transmembrane region" description="Helical" evidence="4">
    <location>
        <begin position="323"/>
        <end position="347"/>
    </location>
</feature>
<dbReference type="SUPFAM" id="SSF103473">
    <property type="entry name" value="MFS general substrate transporter"/>
    <property type="match status" value="1"/>
</dbReference>
<feature type="domain" description="Major facilitator superfamily (MFS) profile" evidence="5">
    <location>
        <begin position="29"/>
        <end position="413"/>
    </location>
</feature>
<dbReference type="InterPro" id="IPR036259">
    <property type="entry name" value="MFS_trans_sf"/>
</dbReference>
<comment type="similarity">
    <text evidence="2">Belongs to the major facilitator superfamily. Monocarboxylate porter (TC 2.A.1.13) family.</text>
</comment>
<dbReference type="Proteomes" id="UP000215305">
    <property type="component" value="Unassembled WGS sequence"/>
</dbReference>